<gene>
    <name evidence="1" type="ORF">HMPREF1863_00083</name>
</gene>
<evidence type="ECO:0000313" key="1">
    <source>
        <dbReference type="EMBL" id="KXB68371.1"/>
    </source>
</evidence>
<protein>
    <submittedName>
        <fullName evidence="1">Uncharacterized protein</fullName>
    </submittedName>
</protein>
<dbReference type="EMBL" id="LSDG01000002">
    <property type="protein sequence ID" value="KXB68371.1"/>
    <property type="molecule type" value="Genomic_DNA"/>
</dbReference>
<sequence>MSNENSWIKTLDDFATIVDSARYSISMDEMFEDEALYEPIREAVSDFDMASWLMFDTMENRETTRGLMHQFWRHLHKVRSVDYYLEPFFDSYLSIYRVNHVAEKGIYIQNLVIQEPAVMIRKTDVTKVLKEGSLFFGRVLHTESGHYAFHIANMVPEDLEERFTEKVKSMLNLQPLLSQDPDGYLKSLKDGNPDLMFLYALGIEQSREDQNEDLYYGWIGEDDDGEEGEDLYSLAAHLGVTREEVMEDIHVLEWMESRLYITSGQSMEEDEFTEYDPLIEEAAKEGVFSSDEQLLRVLECLKVWTKAGTEREAYYSVMKSQQRLLSLKAHLEQSVGGFYRASEFDRALSTMPEEYIPWIAQYDRYLQCFMNHKMEATQTGALNRKSLDMVFPLIGVMASPGSTHLREGTYPELVFYRAFAELKHMIVLDEGRYMHTTAMERYLELSHQEKLSLWLSTLLHPNLVQAAPYFKEWPVGKWWAKLFDKKYLTSLLTVPQAADKKNRIQSLTAQLGQDLQLYRLVYAGEYQVDLTPLGDAVFRRIGALKKDNVVSLFG</sequence>
<proteinExistence type="predicted"/>
<evidence type="ECO:0000313" key="2">
    <source>
        <dbReference type="Proteomes" id="UP000070442"/>
    </source>
</evidence>
<reference evidence="2" key="1">
    <citation type="submission" date="2016-01" db="EMBL/GenBank/DDBJ databases">
        <authorList>
            <person name="Mitreva M."/>
            <person name="Pepin K.H."/>
            <person name="Mihindukulasuriya K.A."/>
            <person name="Fulton R."/>
            <person name="Fronick C."/>
            <person name="O'Laughlin M."/>
            <person name="Miner T."/>
            <person name="Herter B."/>
            <person name="Rosa B.A."/>
            <person name="Cordes M."/>
            <person name="Tomlinson C."/>
            <person name="Wollam A."/>
            <person name="Palsikar V.B."/>
            <person name="Mardis E.R."/>
            <person name="Wilson R.K."/>
        </authorList>
    </citation>
    <scope>NUCLEOTIDE SEQUENCE [LARGE SCALE GENOMIC DNA]</scope>
    <source>
        <strain evidence="2">DNF00729</strain>
    </source>
</reference>
<dbReference type="AlphaFoldDB" id="A0A134AKX9"/>
<dbReference type="OrthoDB" id="1694347at2"/>
<accession>A0A134AKX9</accession>
<dbReference type="PATRIC" id="fig|755172.3.peg.79"/>
<dbReference type="STRING" id="755172.HMPREF1863_00083"/>
<keyword evidence="2" id="KW-1185">Reference proteome</keyword>
<comment type="caution">
    <text evidence="1">The sequence shown here is derived from an EMBL/GenBank/DDBJ whole genome shotgun (WGS) entry which is preliminary data.</text>
</comment>
<dbReference type="RefSeq" id="WP_068366084.1">
    <property type="nucleotide sequence ID" value="NZ_CAMQER010000017.1"/>
</dbReference>
<organism evidence="1 2">
    <name type="scientific">Aedoeadaptatus coxii</name>
    <dbReference type="NCBI Taxonomy" id="755172"/>
    <lineage>
        <taxon>Bacteria</taxon>
        <taxon>Bacillati</taxon>
        <taxon>Bacillota</taxon>
        <taxon>Tissierellia</taxon>
        <taxon>Tissierellales</taxon>
        <taxon>Peptoniphilaceae</taxon>
        <taxon>Aedoeadaptatus</taxon>
    </lineage>
</organism>
<name>A0A134AKX9_9FIRM</name>
<dbReference type="Proteomes" id="UP000070442">
    <property type="component" value="Unassembled WGS sequence"/>
</dbReference>